<feature type="domain" description="Glutamine amidotransferase type-2" evidence="1">
    <location>
        <begin position="1"/>
        <end position="175"/>
    </location>
</feature>
<dbReference type="Gene3D" id="3.60.20.10">
    <property type="entry name" value="Glutamine Phosphoribosylpyrophosphate, subunit 1, domain 1"/>
    <property type="match status" value="1"/>
</dbReference>
<organism evidence="2">
    <name type="scientific">human gut metagenome</name>
    <dbReference type="NCBI Taxonomy" id="408170"/>
    <lineage>
        <taxon>unclassified sequences</taxon>
        <taxon>metagenomes</taxon>
        <taxon>organismal metagenomes</taxon>
    </lineage>
</organism>
<evidence type="ECO:0000313" key="2">
    <source>
        <dbReference type="EMBL" id="EKC63511.1"/>
    </source>
</evidence>
<dbReference type="InterPro" id="IPR033738">
    <property type="entry name" value="AsnB_N"/>
</dbReference>
<accession>K1TWE1</accession>
<dbReference type="Pfam" id="PF13537">
    <property type="entry name" value="GATase_7"/>
    <property type="match status" value="1"/>
</dbReference>
<dbReference type="PANTHER" id="PTHR43284">
    <property type="entry name" value="ASPARAGINE SYNTHETASE (GLUTAMINE-HYDROLYZING)"/>
    <property type="match status" value="1"/>
</dbReference>
<dbReference type="EMBL" id="AJWZ01005105">
    <property type="protein sequence ID" value="EKC63511.1"/>
    <property type="molecule type" value="Genomic_DNA"/>
</dbReference>
<dbReference type="InterPro" id="IPR051786">
    <property type="entry name" value="ASN_synthetase/amidase"/>
</dbReference>
<dbReference type="InterPro" id="IPR017932">
    <property type="entry name" value="GATase_2_dom"/>
</dbReference>
<protein>
    <submittedName>
        <fullName evidence="2">Asparagine synthase (Glutamine-hydrolyzing)</fullName>
    </submittedName>
</protein>
<gene>
    <name evidence="2" type="ORF">OBE_07429</name>
</gene>
<name>K1TWE1_9ZZZZ</name>
<sequence length="201" mass="22558">MPSPTAAPTGQGQFIEGPAALGQRRLSIIDLEGGKQPMFNEDQNLAVIFNGEIYNFQELTAELMRAGHTFATRSDTEVLLHGYEQWGKEMLQKLRGMFTFAIWDRKNETLFCARDHFGIKPFYYYQNDAGELLFGSEIKSFLAHPGFKKELNEEQLPLYLSYQYSPGEDTFFKGVKKADARPLAGMESRAADGAALLAAQV</sequence>
<dbReference type="AlphaFoldDB" id="K1TWE1"/>
<dbReference type="GO" id="GO:0005829">
    <property type="term" value="C:cytosol"/>
    <property type="evidence" value="ECO:0007669"/>
    <property type="project" value="TreeGrafter"/>
</dbReference>
<dbReference type="PROSITE" id="PS51278">
    <property type="entry name" value="GATASE_TYPE_2"/>
    <property type="match status" value="1"/>
</dbReference>
<dbReference type="SUPFAM" id="SSF56235">
    <property type="entry name" value="N-terminal nucleophile aminohydrolases (Ntn hydrolases)"/>
    <property type="match status" value="1"/>
</dbReference>
<proteinExistence type="predicted"/>
<dbReference type="PANTHER" id="PTHR43284:SF1">
    <property type="entry name" value="ASPARAGINE SYNTHETASE"/>
    <property type="match status" value="1"/>
</dbReference>
<dbReference type="CDD" id="cd00712">
    <property type="entry name" value="AsnB"/>
    <property type="match status" value="1"/>
</dbReference>
<comment type="caution">
    <text evidence="2">The sequence shown here is derived from an EMBL/GenBank/DDBJ whole genome shotgun (WGS) entry which is preliminary data.</text>
</comment>
<dbReference type="InterPro" id="IPR029055">
    <property type="entry name" value="Ntn_hydrolases_N"/>
</dbReference>
<reference evidence="2" key="1">
    <citation type="journal article" date="2013" name="Environ. Microbiol.">
        <title>Microbiota from the distal guts of lean and obese adolescents exhibit partial functional redundancy besides clear differences in community structure.</title>
        <authorList>
            <person name="Ferrer M."/>
            <person name="Ruiz A."/>
            <person name="Lanza F."/>
            <person name="Haange S.B."/>
            <person name="Oberbach A."/>
            <person name="Till H."/>
            <person name="Bargiela R."/>
            <person name="Campoy C."/>
            <person name="Segura M.T."/>
            <person name="Richter M."/>
            <person name="von Bergen M."/>
            <person name="Seifert J."/>
            <person name="Suarez A."/>
        </authorList>
    </citation>
    <scope>NUCLEOTIDE SEQUENCE</scope>
</reference>
<evidence type="ECO:0000259" key="1">
    <source>
        <dbReference type="PROSITE" id="PS51278"/>
    </source>
</evidence>